<accession>A0AAV8ZS91</accession>
<proteinExistence type="predicted"/>
<protein>
    <submittedName>
        <fullName evidence="1">Uncharacterized protein</fullName>
    </submittedName>
</protein>
<organism evidence="1 2">
    <name type="scientific">Rhamnusium bicolor</name>
    <dbReference type="NCBI Taxonomy" id="1586634"/>
    <lineage>
        <taxon>Eukaryota</taxon>
        <taxon>Metazoa</taxon>
        <taxon>Ecdysozoa</taxon>
        <taxon>Arthropoda</taxon>
        <taxon>Hexapoda</taxon>
        <taxon>Insecta</taxon>
        <taxon>Pterygota</taxon>
        <taxon>Neoptera</taxon>
        <taxon>Endopterygota</taxon>
        <taxon>Coleoptera</taxon>
        <taxon>Polyphaga</taxon>
        <taxon>Cucujiformia</taxon>
        <taxon>Chrysomeloidea</taxon>
        <taxon>Cerambycidae</taxon>
        <taxon>Lepturinae</taxon>
        <taxon>Rhagiini</taxon>
        <taxon>Rhamnusium</taxon>
    </lineage>
</organism>
<dbReference type="EMBL" id="JANEYF010000650">
    <property type="protein sequence ID" value="KAJ8968786.1"/>
    <property type="molecule type" value="Genomic_DNA"/>
</dbReference>
<dbReference type="Proteomes" id="UP001162156">
    <property type="component" value="Unassembled WGS sequence"/>
</dbReference>
<reference evidence="1" key="1">
    <citation type="journal article" date="2023" name="Insect Mol. Biol.">
        <title>Genome sequencing provides insights into the evolution of gene families encoding plant cell wall-degrading enzymes in longhorned beetles.</title>
        <authorList>
            <person name="Shin N.R."/>
            <person name="Okamura Y."/>
            <person name="Kirsch R."/>
            <person name="Pauchet Y."/>
        </authorList>
    </citation>
    <scope>NUCLEOTIDE SEQUENCE</scope>
    <source>
        <strain evidence="1">RBIC_L_NR</strain>
    </source>
</reference>
<dbReference type="AlphaFoldDB" id="A0AAV8ZS91"/>
<keyword evidence="2" id="KW-1185">Reference proteome</keyword>
<name>A0AAV8ZS91_9CUCU</name>
<sequence length="180" mass="20944">MDLGFWQASLQIAGFYVNKISSRLVKLRSHIPSEFVRKSRQISECKRYKATEFRTFLLYTGPVVLKNILSIRHYTNFILLSVATSILLNNNLALDISWLDYAENLLTLFVSNSKNIYGCGFISHNIHNLLHLVECVKKFGDLDNFSAFPFENFMQQILRKIRKSDKPLQQVIRRIGNRTK</sequence>
<gene>
    <name evidence="1" type="ORF">NQ314_002093</name>
</gene>
<evidence type="ECO:0000313" key="2">
    <source>
        <dbReference type="Proteomes" id="UP001162156"/>
    </source>
</evidence>
<evidence type="ECO:0000313" key="1">
    <source>
        <dbReference type="EMBL" id="KAJ8968786.1"/>
    </source>
</evidence>
<comment type="caution">
    <text evidence="1">The sequence shown here is derived from an EMBL/GenBank/DDBJ whole genome shotgun (WGS) entry which is preliminary data.</text>
</comment>
<dbReference type="PANTHER" id="PTHR33053">
    <property type="entry name" value="PROTEIN, PUTATIVE-RELATED"/>
    <property type="match status" value="1"/>
</dbReference>